<dbReference type="EMBL" id="CP021111">
    <property type="protein sequence ID" value="ARP93926.1"/>
    <property type="molecule type" value="Genomic_DNA"/>
</dbReference>
<keyword evidence="2 7" id="KW-0808">Transferase</keyword>
<evidence type="ECO:0000313" key="8">
    <source>
        <dbReference type="Proteomes" id="UP000194161"/>
    </source>
</evidence>
<accession>A0A1W6Z941</accession>
<evidence type="ECO:0000256" key="2">
    <source>
        <dbReference type="ARBA" id="ARBA00022679"/>
    </source>
</evidence>
<dbReference type="InterPro" id="IPR051792">
    <property type="entry name" value="GGT_bact"/>
</dbReference>
<evidence type="ECO:0000256" key="5">
    <source>
        <dbReference type="SAM" id="MobiDB-lite"/>
    </source>
</evidence>
<protein>
    <submittedName>
        <fullName evidence="7">Gamma-glutamyltransferase</fullName>
    </submittedName>
</protein>
<dbReference type="InterPro" id="IPR029055">
    <property type="entry name" value="Ntn_hydrolases_N"/>
</dbReference>
<evidence type="ECO:0000256" key="1">
    <source>
        <dbReference type="ARBA" id="ARBA00009381"/>
    </source>
</evidence>
<keyword evidence="6" id="KW-0732">Signal</keyword>
<organism evidence="7 8">
    <name type="scientific">Bordetella genomosp. 13</name>
    <dbReference type="NCBI Taxonomy" id="463040"/>
    <lineage>
        <taxon>Bacteria</taxon>
        <taxon>Pseudomonadati</taxon>
        <taxon>Pseudomonadota</taxon>
        <taxon>Betaproteobacteria</taxon>
        <taxon>Burkholderiales</taxon>
        <taxon>Alcaligenaceae</taxon>
        <taxon>Bordetella</taxon>
    </lineage>
</organism>
<name>A0A1W6Z941_9BORD</name>
<feature type="compositionally biased region" description="Pro residues" evidence="5">
    <location>
        <begin position="34"/>
        <end position="44"/>
    </location>
</feature>
<dbReference type="AlphaFoldDB" id="A0A1W6Z941"/>
<dbReference type="RefSeq" id="WP_086077698.1">
    <property type="nucleotide sequence ID" value="NZ_CP021111.1"/>
</dbReference>
<dbReference type="Pfam" id="PF01019">
    <property type="entry name" value="G_glu_transpept"/>
    <property type="match status" value="1"/>
</dbReference>
<dbReference type="PANTHER" id="PTHR43199">
    <property type="entry name" value="GLUTATHIONE HYDROLASE"/>
    <property type="match status" value="1"/>
</dbReference>
<dbReference type="OrthoDB" id="5297205at2"/>
<keyword evidence="8" id="KW-1185">Reference proteome</keyword>
<evidence type="ECO:0000256" key="4">
    <source>
        <dbReference type="ARBA" id="ARBA00023145"/>
    </source>
</evidence>
<sequence length="668" mass="68941">MLNKKRLSLLILMALSLPLAGCGGDSDDDSPPTAGTPPPEPPPSIVVDADPSSCSHVAGDGTAVVVGSGQGGDPAAPEPPSGYRLGYTAKYASKYMVVANTPLATKAGCDVLKAGGSAADAAIAVQAVLGLVEPQSTTIAGSAFMMYYDAATKTVTAYDGRETAPAAATGYYLRRQDQADAASPEPVPNARRSGRSIGVPGVMRMLEMAHEEHGKLAWNSLFDEGIRLADEGFRIPSRMGSALAGAANSLRLDADAVALYFDVNGNVKEAGDTLINAPYARTLRALAAQGADALHTGRIAQDIVDKAGQTVGADPARTPITPSLMTVDDLAAYQPKKRTPVCATYRDAYYVCSMSPPSSGGIAVAQTLGILENFDLSGYGPTGPLDEGGIPSVMGVHLVSEAERLAYADRDKYVADTDFVALPGLGVASMLDKSYLRSRSMLINTASSMGTAMPGVFDSATARLAVDRTVEYGTTHFSIVDTYGNVASVTSTVESSLGSYHMVNGFLLSNQLTDFSADPVDGSGNTIANRVEPGKRPRSTMAPTLVFRGTDAGDFLMATGSPGGGAIIQYVVKTVVGAVDWKLNAQQATSLVNFGAANSVNTNIDTSNTTLDTSGLISGLQALNHGINASAQSSGISTIIRVSKDGAPTLEGGVDPRREGLVLGNGAL</sequence>
<evidence type="ECO:0000256" key="6">
    <source>
        <dbReference type="SAM" id="SignalP"/>
    </source>
</evidence>
<dbReference type="SUPFAM" id="SSF56235">
    <property type="entry name" value="N-terminal nucleophile aminohydrolases (Ntn hydrolases)"/>
    <property type="match status" value="1"/>
</dbReference>
<dbReference type="GO" id="GO:0016740">
    <property type="term" value="F:transferase activity"/>
    <property type="evidence" value="ECO:0007669"/>
    <property type="project" value="UniProtKB-KW"/>
</dbReference>
<evidence type="ECO:0000313" key="7">
    <source>
        <dbReference type="EMBL" id="ARP93926.1"/>
    </source>
</evidence>
<feature type="chain" id="PRO_5010873773" evidence="6">
    <location>
        <begin position="21"/>
        <end position="668"/>
    </location>
</feature>
<dbReference type="GO" id="GO:0016787">
    <property type="term" value="F:hydrolase activity"/>
    <property type="evidence" value="ECO:0007669"/>
    <property type="project" value="UniProtKB-KW"/>
</dbReference>
<dbReference type="PANTHER" id="PTHR43199:SF1">
    <property type="entry name" value="GLUTATHIONE HYDROLASE PROENZYME"/>
    <property type="match status" value="1"/>
</dbReference>
<dbReference type="InterPro" id="IPR043137">
    <property type="entry name" value="GGT_ssub_C"/>
</dbReference>
<reference evidence="7 8" key="1">
    <citation type="submission" date="2017-05" db="EMBL/GenBank/DDBJ databases">
        <title>Complete and WGS of Bordetella genogroups.</title>
        <authorList>
            <person name="Spilker T."/>
            <person name="LiPuma J."/>
        </authorList>
    </citation>
    <scope>NUCLEOTIDE SEQUENCE [LARGE SCALE GENOMIC DNA]</scope>
    <source>
        <strain evidence="7 8">AU7206</strain>
    </source>
</reference>
<keyword evidence="3" id="KW-0378">Hydrolase</keyword>
<dbReference type="KEGG" id="bgm:CAL15_05700"/>
<dbReference type="InterPro" id="IPR043138">
    <property type="entry name" value="GGT_lsub"/>
</dbReference>
<proteinExistence type="inferred from homology"/>
<feature type="region of interest" description="Disordered" evidence="5">
    <location>
        <begin position="22"/>
        <end position="52"/>
    </location>
</feature>
<feature type="signal peptide" evidence="6">
    <location>
        <begin position="1"/>
        <end position="20"/>
    </location>
</feature>
<comment type="similarity">
    <text evidence="1">Belongs to the gamma-glutamyltransferase family.</text>
</comment>
<keyword evidence="4" id="KW-0865">Zymogen</keyword>
<dbReference type="Gene3D" id="1.10.246.130">
    <property type="match status" value="1"/>
</dbReference>
<dbReference type="STRING" id="463040.CAL15_05700"/>
<dbReference type="Gene3D" id="3.60.20.40">
    <property type="match status" value="1"/>
</dbReference>
<dbReference type="PRINTS" id="PR01210">
    <property type="entry name" value="GGTRANSPTASE"/>
</dbReference>
<evidence type="ECO:0000256" key="3">
    <source>
        <dbReference type="ARBA" id="ARBA00022801"/>
    </source>
</evidence>
<dbReference type="Proteomes" id="UP000194161">
    <property type="component" value="Chromosome"/>
</dbReference>
<gene>
    <name evidence="7" type="ORF">CAL15_05700</name>
</gene>